<reference evidence="4 5" key="1">
    <citation type="submission" date="2018-11" db="EMBL/GenBank/DDBJ databases">
        <title>Genomes From Bacteria Associated with the Canine Oral Cavity: a Test Case for Automated Genome-Based Taxonomic Assignment.</title>
        <authorList>
            <person name="Coil D.A."/>
            <person name="Jospin G."/>
            <person name="Darling A.E."/>
            <person name="Wallis C."/>
            <person name="Davis I.J."/>
            <person name="Harris S."/>
            <person name="Eisen J.A."/>
            <person name="Holcombe L.J."/>
            <person name="O'Flynn C."/>
        </authorList>
    </citation>
    <scope>NUCLEOTIDE SEQUENCE [LARGE SCALE GENOMIC DNA]</scope>
    <source>
        <strain evidence="4 5">OH887_COT-365</strain>
    </source>
</reference>
<evidence type="ECO:0000313" key="5">
    <source>
        <dbReference type="Proteomes" id="UP000280819"/>
    </source>
</evidence>
<proteinExistence type="predicted"/>
<dbReference type="OrthoDB" id="9764015at2"/>
<comment type="caution">
    <text evidence="4">The sequence shown here is derived from an EMBL/GenBank/DDBJ whole genome shotgun (WGS) entry which is preliminary data.</text>
</comment>
<dbReference type="Pfam" id="PF09851">
    <property type="entry name" value="SHOCT"/>
    <property type="match status" value="1"/>
</dbReference>
<sequence length="392" mass="41769">MGFIKAFAGSVGGVFADQWLDFITVPSGVSATAAFFPGVNSGRNAGRGANTKGSENVISNGSKIVVPEGFGLMTFQDGRMTGFVAEPGGFVFNSDDPSARSVFAGDGLWSSIVKSSWERFKYGGRPGAQQQVFFINLKEIPDNKFGTQSEIYWDDAYLGAQVGAVTRGSYTFQIVDPILFVQSLVPANHIGNNLTFDLADMSNPVGEQLFTEVVGSLAAAFSKYTNDPSQGNRITRIQQDSVGFAKSLAAALEENYQWTSGRGIEVKRVALAAIEYDEDTKALLSDVKRADALRGERGGSFLQQSVARGIQAAGENGGTGGIVGMGMGIPMMGGVMGGFQQQPQQPAQQAPQTAPTTDEDPVAKLKQMKELLDAGVVTQEEFDQLKKRLLGL</sequence>
<dbReference type="Proteomes" id="UP000280819">
    <property type="component" value="Unassembled WGS sequence"/>
</dbReference>
<organism evidence="4 5">
    <name type="scientific">Arachnia propionica</name>
    <dbReference type="NCBI Taxonomy" id="1750"/>
    <lineage>
        <taxon>Bacteria</taxon>
        <taxon>Bacillati</taxon>
        <taxon>Actinomycetota</taxon>
        <taxon>Actinomycetes</taxon>
        <taxon>Propionibacteriales</taxon>
        <taxon>Propionibacteriaceae</taxon>
        <taxon>Arachnia</taxon>
    </lineage>
</organism>
<evidence type="ECO:0000259" key="2">
    <source>
        <dbReference type="Pfam" id="PF09851"/>
    </source>
</evidence>
<dbReference type="AlphaFoldDB" id="A0A3P1T8B9"/>
<dbReference type="CDD" id="cd03408">
    <property type="entry name" value="SPFH_like_u1"/>
    <property type="match status" value="1"/>
</dbReference>
<evidence type="ECO:0000313" key="4">
    <source>
        <dbReference type="EMBL" id="RRD05721.1"/>
    </source>
</evidence>
<dbReference type="EMBL" id="RQZG01000005">
    <property type="protein sequence ID" value="RRD05721.1"/>
    <property type="molecule type" value="Genomic_DNA"/>
</dbReference>
<evidence type="ECO:0000259" key="3">
    <source>
        <dbReference type="Pfam" id="PF13421"/>
    </source>
</evidence>
<name>A0A3P1T8B9_9ACTN</name>
<dbReference type="PANTHER" id="PTHR37826:SF2">
    <property type="entry name" value="ZINC-RIBBON DOMAIN-CONTAINING PROTEIN"/>
    <property type="match status" value="1"/>
</dbReference>
<dbReference type="InterPro" id="IPR033880">
    <property type="entry name" value="SPFH_YdjI"/>
</dbReference>
<dbReference type="Pfam" id="PF13421">
    <property type="entry name" value="Band_7_1"/>
    <property type="match status" value="1"/>
</dbReference>
<dbReference type="PANTHER" id="PTHR37826">
    <property type="entry name" value="FLOTILLIN BAND_7_5 DOMAIN PROTEIN"/>
    <property type="match status" value="1"/>
</dbReference>
<feature type="region of interest" description="Disordered" evidence="1">
    <location>
        <begin position="335"/>
        <end position="360"/>
    </location>
</feature>
<feature type="domain" description="SHOCT" evidence="2">
    <location>
        <begin position="364"/>
        <end position="390"/>
    </location>
</feature>
<evidence type="ECO:0000256" key="1">
    <source>
        <dbReference type="SAM" id="MobiDB-lite"/>
    </source>
</evidence>
<accession>A0A3P1T8B9</accession>
<protein>
    <submittedName>
        <fullName evidence="4">SPFH domain-containing protein</fullName>
    </submittedName>
</protein>
<gene>
    <name evidence="4" type="ORF">EII34_05790</name>
</gene>
<dbReference type="RefSeq" id="WP_124843856.1">
    <property type="nucleotide sequence ID" value="NZ_RQZG01000005.1"/>
</dbReference>
<feature type="domain" description="SPFH" evidence="3">
    <location>
        <begin position="115"/>
        <end position="188"/>
    </location>
</feature>
<dbReference type="InterPro" id="IPR018649">
    <property type="entry name" value="SHOCT"/>
</dbReference>
<feature type="compositionally biased region" description="Low complexity" evidence="1">
    <location>
        <begin position="335"/>
        <end position="356"/>
    </location>
</feature>